<dbReference type="InterPro" id="IPR051531">
    <property type="entry name" value="N-acetyltransferase"/>
</dbReference>
<accession>A0A1D8TU36</accession>
<dbReference type="Pfam" id="PF13302">
    <property type="entry name" value="Acetyltransf_3"/>
    <property type="match status" value="1"/>
</dbReference>
<dbReference type="PROSITE" id="PS51186">
    <property type="entry name" value="GNAT"/>
    <property type="match status" value="1"/>
</dbReference>
<dbReference type="PANTHER" id="PTHR43792">
    <property type="entry name" value="GNAT FAMILY, PUTATIVE (AFU_ORTHOLOGUE AFUA_3G00765)-RELATED-RELATED"/>
    <property type="match status" value="1"/>
</dbReference>
<dbReference type="EMBL" id="CP017599">
    <property type="protein sequence ID" value="AOX01137.1"/>
    <property type="molecule type" value="Genomic_DNA"/>
</dbReference>
<dbReference type="Proteomes" id="UP000177870">
    <property type="component" value="Chromosome"/>
</dbReference>
<dbReference type="InterPro" id="IPR000182">
    <property type="entry name" value="GNAT_dom"/>
</dbReference>
<dbReference type="CDD" id="cd04301">
    <property type="entry name" value="NAT_SF"/>
    <property type="match status" value="1"/>
</dbReference>
<dbReference type="STRING" id="1458985.BJP34_18325"/>
<organism evidence="2 3">
    <name type="scientific">Moorena producens PAL-8-15-08-1</name>
    <dbReference type="NCBI Taxonomy" id="1458985"/>
    <lineage>
        <taxon>Bacteria</taxon>
        <taxon>Bacillati</taxon>
        <taxon>Cyanobacteriota</taxon>
        <taxon>Cyanophyceae</taxon>
        <taxon>Coleofasciculales</taxon>
        <taxon>Coleofasciculaceae</taxon>
        <taxon>Moorena</taxon>
    </lineage>
</organism>
<dbReference type="RefSeq" id="WP_070393587.1">
    <property type="nucleotide sequence ID" value="NZ_CP017599.1"/>
</dbReference>
<name>A0A1D8TU36_9CYAN</name>
<gene>
    <name evidence="2" type="ORF">BJP34_18325</name>
</gene>
<evidence type="ECO:0000259" key="1">
    <source>
        <dbReference type="PROSITE" id="PS51186"/>
    </source>
</evidence>
<evidence type="ECO:0000313" key="3">
    <source>
        <dbReference type="Proteomes" id="UP000177870"/>
    </source>
</evidence>
<proteinExistence type="predicted"/>
<reference evidence="3" key="1">
    <citation type="submission" date="2016-10" db="EMBL/GenBank/DDBJ databases">
        <title>Comparative genomics uncovers the prolific and rare metabolic potential of the cyanobacterial genus Moorea.</title>
        <authorList>
            <person name="Leao T."/>
            <person name="Castelao G."/>
            <person name="Korobeynikov A."/>
            <person name="Monroe E.A."/>
            <person name="Podell S."/>
            <person name="Glukhov E."/>
            <person name="Allen E."/>
            <person name="Gerwick W.H."/>
            <person name="Gerwick L."/>
        </authorList>
    </citation>
    <scope>NUCLEOTIDE SEQUENCE [LARGE SCALE GENOMIC DNA]</scope>
    <source>
        <strain evidence="3">PAL-8-15-08-1</strain>
    </source>
</reference>
<dbReference type="GO" id="GO:0016747">
    <property type="term" value="F:acyltransferase activity, transferring groups other than amino-acyl groups"/>
    <property type="evidence" value="ECO:0007669"/>
    <property type="project" value="InterPro"/>
</dbReference>
<protein>
    <recommendedName>
        <fullName evidence="1">N-acetyltransferase domain-containing protein</fullName>
    </recommendedName>
</protein>
<dbReference type="SUPFAM" id="SSF55729">
    <property type="entry name" value="Acyl-CoA N-acyltransferases (Nat)"/>
    <property type="match status" value="1"/>
</dbReference>
<feature type="domain" description="N-acetyltransferase" evidence="1">
    <location>
        <begin position="20"/>
        <end position="177"/>
    </location>
</feature>
<dbReference type="OrthoDB" id="452315at2"/>
<dbReference type="AlphaFoldDB" id="A0A1D8TU36"/>
<dbReference type="PANTHER" id="PTHR43792:SF13">
    <property type="entry name" value="ACETYLTRANSFERASE"/>
    <property type="match status" value="1"/>
</dbReference>
<dbReference type="Gene3D" id="3.40.630.30">
    <property type="match status" value="1"/>
</dbReference>
<sequence>MTYISITTDRLELIAGTPELVQSEMTPSRFTALIDAHIPKAWPPEGHHTGTMKFTAQRLREGSDQIGWWCWYFVLLDKSKNERKLIGIGGFKGQATRDGMVEIGYSVLPEFQRFGYATEAVNALISWAFSHVTIEVVIAETLPELIPSIRVLEKNGFIKIAGVSEPGVIKFMRLARRATLRDRVMVW</sequence>
<evidence type="ECO:0000313" key="2">
    <source>
        <dbReference type="EMBL" id="AOX01137.1"/>
    </source>
</evidence>
<dbReference type="InterPro" id="IPR016181">
    <property type="entry name" value="Acyl_CoA_acyltransferase"/>
</dbReference>
<dbReference type="KEGG" id="mpro:BJP34_18325"/>